<dbReference type="Proteomes" id="UP000663929">
    <property type="component" value="Chromosome"/>
</dbReference>
<dbReference type="Pfam" id="PF13517">
    <property type="entry name" value="FG-GAP_3"/>
    <property type="match status" value="3"/>
</dbReference>
<reference evidence="3" key="1">
    <citation type="submission" date="2021-03" db="EMBL/GenBank/DDBJ databases">
        <title>Acanthopleuribacteraceae sp. M133.</title>
        <authorList>
            <person name="Wang G."/>
        </authorList>
    </citation>
    <scope>NUCLEOTIDE SEQUENCE</scope>
    <source>
        <strain evidence="3">M133</strain>
    </source>
</reference>
<evidence type="ECO:0000259" key="2">
    <source>
        <dbReference type="Pfam" id="PF07593"/>
    </source>
</evidence>
<dbReference type="EMBL" id="CP071793">
    <property type="protein sequence ID" value="QTD49206.1"/>
    <property type="molecule type" value="Genomic_DNA"/>
</dbReference>
<dbReference type="Gene3D" id="2.130.10.130">
    <property type="entry name" value="Integrin alpha, N-terminal"/>
    <property type="match status" value="2"/>
</dbReference>
<evidence type="ECO:0000313" key="3">
    <source>
        <dbReference type="EMBL" id="QTD49206.1"/>
    </source>
</evidence>
<evidence type="ECO:0000256" key="1">
    <source>
        <dbReference type="ARBA" id="ARBA00022729"/>
    </source>
</evidence>
<organism evidence="3 4">
    <name type="scientific">Sulfidibacter corallicola</name>
    <dbReference type="NCBI Taxonomy" id="2818388"/>
    <lineage>
        <taxon>Bacteria</taxon>
        <taxon>Pseudomonadati</taxon>
        <taxon>Acidobacteriota</taxon>
        <taxon>Holophagae</taxon>
        <taxon>Acanthopleuribacterales</taxon>
        <taxon>Acanthopleuribacteraceae</taxon>
        <taxon>Sulfidibacter</taxon>
    </lineage>
</organism>
<evidence type="ECO:0000313" key="4">
    <source>
        <dbReference type="Proteomes" id="UP000663929"/>
    </source>
</evidence>
<keyword evidence="4" id="KW-1185">Reference proteome</keyword>
<dbReference type="PANTHER" id="PTHR16026:SF0">
    <property type="entry name" value="CARTILAGE ACIDIC PROTEIN 1"/>
    <property type="match status" value="1"/>
</dbReference>
<protein>
    <submittedName>
        <fullName evidence="3">CRTAC1 family protein</fullName>
    </submittedName>
</protein>
<dbReference type="InterPro" id="IPR013517">
    <property type="entry name" value="FG-GAP"/>
</dbReference>
<dbReference type="SUPFAM" id="SSF69318">
    <property type="entry name" value="Integrin alpha N-terminal domain"/>
    <property type="match status" value="1"/>
</dbReference>
<dbReference type="KEGG" id="scor:J3U87_26780"/>
<gene>
    <name evidence="3" type="ORF">J3U87_26780</name>
</gene>
<keyword evidence="1" id="KW-0732">Signal</keyword>
<dbReference type="RefSeq" id="WP_237378849.1">
    <property type="nucleotide sequence ID" value="NZ_CP071793.1"/>
</dbReference>
<feature type="domain" description="ASPIC/UnbV" evidence="2">
    <location>
        <begin position="429"/>
        <end position="495"/>
    </location>
</feature>
<dbReference type="InterPro" id="IPR027039">
    <property type="entry name" value="Crtac1"/>
</dbReference>
<dbReference type="Pfam" id="PF07593">
    <property type="entry name" value="UnbV_ASPIC"/>
    <property type="match status" value="1"/>
</dbReference>
<dbReference type="AlphaFoldDB" id="A0A8A4TH07"/>
<dbReference type="InterPro" id="IPR028994">
    <property type="entry name" value="Integrin_alpha_N"/>
</dbReference>
<dbReference type="PANTHER" id="PTHR16026">
    <property type="entry name" value="CARTILAGE ACIDIC PROTEIN 1"/>
    <property type="match status" value="1"/>
</dbReference>
<sequence>MTCLLLAGFLLWQGTGESWTFTEVTESAGIRFEHRYSGNTEPEYISGGVAVADVDRDGDEDLFFVSGSQGANALYRNNGDGTFTDIAEAAGVALPERFDCGPVFADFTADGWPDLFLGGIQGSKPLLLANNGDGTFRDVTTSTGITAQGDTFGGVFGDIDRDGDLDLFLAFWTTQHEGYLWRNNGDGTFTSIDEAAGIAEALVGVNAFAPGFADLNGDHWPDLVVVADFKTSTYFLNQGDGRFVEGDRSPITDANGMGSALGDYDNDGDLDWFVTSISPVEGNPNTGSTGNRLYRNRGDGTFEDATDEAGVREGHWGWGATFGDLDNDGDLDLCHVNGFFGNFAQGYDVDPSKLFVNVGGRFEERSASLGLVDTAQGRGVACLDYDLDGDLDLIVANNQGSPKLFRNDGHGEAHYLKVRLQDRSGNRDALGARVTIQVGDTLQVREIGNGNQFVSHNPAEAHFGLGAATRIDLLTVTWPDGARETHADIEVDRKLVLTREQAPNQGCGTATTRVLPHVTRPGNGFHSELLISNHGSLDAVVDVVAYGTGGEALAMAAIDVDVAAFTRVALASLFGDAKVSHLTLTAPREVVSAIQYRHDLAANTPAQVRERRSTAHAFEVVAGNGVLTFDGLALVNFGDGAAAVTASLLDDRGVALEEAILDAALAPRAKVSAVFSDFFQSDLSGRRVRITSDQPAHALFLRGTHPGIEPGLLFEVASTGQTE</sequence>
<accession>A0A8A4TH07</accession>
<name>A0A8A4TH07_SULCO</name>
<dbReference type="InterPro" id="IPR011519">
    <property type="entry name" value="UnbV_ASPIC"/>
</dbReference>
<proteinExistence type="predicted"/>